<name>A0A8X6H175_TRICU</name>
<gene>
    <name evidence="2" type="ORF">TNCT_82471</name>
</gene>
<accession>A0A8X6H175</accession>
<sequence length="104" mass="11800">MAGIPPELPIHPFRSPPPHPRKCSPASCRNVLSDALFTRTNDLRELPGFRSPSFNPCSEEFFNIHLFRVPLKSSQGLVIEMIIFDKSLMNNDDKLLFKTNMDGD</sequence>
<dbReference type="EMBL" id="BMAO01027070">
    <property type="protein sequence ID" value="GFR14328.1"/>
    <property type="molecule type" value="Genomic_DNA"/>
</dbReference>
<evidence type="ECO:0000313" key="2">
    <source>
        <dbReference type="EMBL" id="GFR14328.1"/>
    </source>
</evidence>
<reference evidence="2" key="1">
    <citation type="submission" date="2020-07" db="EMBL/GenBank/DDBJ databases">
        <title>Multicomponent nature underlies the extraordinary mechanical properties of spider dragline silk.</title>
        <authorList>
            <person name="Kono N."/>
            <person name="Nakamura H."/>
            <person name="Mori M."/>
            <person name="Yoshida Y."/>
            <person name="Ohtoshi R."/>
            <person name="Malay A.D."/>
            <person name="Moran D.A.P."/>
            <person name="Tomita M."/>
            <person name="Numata K."/>
            <person name="Arakawa K."/>
        </authorList>
    </citation>
    <scope>NUCLEOTIDE SEQUENCE</scope>
</reference>
<feature type="region of interest" description="Disordered" evidence="1">
    <location>
        <begin position="1"/>
        <end position="26"/>
    </location>
</feature>
<feature type="compositionally biased region" description="Pro residues" evidence="1">
    <location>
        <begin position="1"/>
        <end position="18"/>
    </location>
</feature>
<proteinExistence type="predicted"/>
<keyword evidence="3" id="KW-1185">Reference proteome</keyword>
<dbReference type="AlphaFoldDB" id="A0A8X6H175"/>
<comment type="caution">
    <text evidence="2">The sequence shown here is derived from an EMBL/GenBank/DDBJ whole genome shotgun (WGS) entry which is preliminary data.</text>
</comment>
<evidence type="ECO:0000313" key="3">
    <source>
        <dbReference type="Proteomes" id="UP000887116"/>
    </source>
</evidence>
<organism evidence="2 3">
    <name type="scientific">Trichonephila clavata</name>
    <name type="common">Joro spider</name>
    <name type="synonym">Nephila clavata</name>
    <dbReference type="NCBI Taxonomy" id="2740835"/>
    <lineage>
        <taxon>Eukaryota</taxon>
        <taxon>Metazoa</taxon>
        <taxon>Ecdysozoa</taxon>
        <taxon>Arthropoda</taxon>
        <taxon>Chelicerata</taxon>
        <taxon>Arachnida</taxon>
        <taxon>Araneae</taxon>
        <taxon>Araneomorphae</taxon>
        <taxon>Entelegynae</taxon>
        <taxon>Araneoidea</taxon>
        <taxon>Nephilidae</taxon>
        <taxon>Trichonephila</taxon>
    </lineage>
</organism>
<evidence type="ECO:0000256" key="1">
    <source>
        <dbReference type="SAM" id="MobiDB-lite"/>
    </source>
</evidence>
<dbReference type="Proteomes" id="UP000887116">
    <property type="component" value="Unassembled WGS sequence"/>
</dbReference>
<protein>
    <submittedName>
        <fullName evidence="2">Uncharacterized protein</fullName>
    </submittedName>
</protein>
<dbReference type="OrthoDB" id="10493724at2759"/>